<dbReference type="InterPro" id="IPR036465">
    <property type="entry name" value="vWFA_dom_sf"/>
</dbReference>
<keyword evidence="1" id="KW-0812">Transmembrane</keyword>
<dbReference type="Gene3D" id="3.40.50.410">
    <property type="entry name" value="von Willebrand factor, type A domain"/>
    <property type="match status" value="1"/>
</dbReference>
<evidence type="ECO:0000313" key="3">
    <source>
        <dbReference type="EMBL" id="KKN86348.1"/>
    </source>
</evidence>
<dbReference type="PANTHER" id="PTHR37947:SF1">
    <property type="entry name" value="BLL2462 PROTEIN"/>
    <property type="match status" value="1"/>
</dbReference>
<evidence type="ECO:0000256" key="1">
    <source>
        <dbReference type="SAM" id="Phobius"/>
    </source>
</evidence>
<dbReference type="EMBL" id="LAZR01000148">
    <property type="protein sequence ID" value="KKN86348.1"/>
    <property type="molecule type" value="Genomic_DNA"/>
</dbReference>
<proteinExistence type="predicted"/>
<sequence>MTALLKWLLGIETGMFAGADSWSFRFLAEFTSGVRLLLLVVLVGMVVLTVRSYRREGDTPRRAKALMAGLRIAVIAALLAVLLRPAIVLRYEKELRSSTVVVLVDESLSMGFEDRYVTDEHRQALAASVAVEPDALTSMARLEIARAALGRDRGVLTKLRADHPLLVVGFSSDRTAKDSFSRIVADLQPPEQADDAAADDEIAPTLQALAATGYSTDLARAIRDALERMRGRRLGAIVVVSDGQITAPGGDTRLAAAVDLAGDSGVPVYAVMVGDPTPRKNLTVIGLDGPDRLRRRASGELTVLLAARNLDGHEIDVVLMRRAAGEQEWQETDVKATVDLSDPEDGEGAPAPEDRTRGRIIRVPLHLEPKDLGEFEYRAEVAPLPGEQDLDDNASRPLRIYVADEKINVLLVSGDAGWEFQYLKNFLVRAEDVYRVSIWQQNADKEVNQAASTGMKLTQLPRHLAQLIGVPGQKDKPGYQVVILIDPQPTAEGFDAAFVEMLGDYVSQHGGGLCYVAGNKYTDSILAGGGFKTLAGLLPVILSDNTVDLAERLGQRRPQPWTIRLTSYGRDHQIMRMGSSAERTQAVWDLLPGIFWSHPVRRLKLGARVLAEHSNPLRRAGRNTPEPLVVVQSPGAGRVAYVGFDSTWRWRFVQDGYYHRRFWANLVRYLARSGTGKRITITTGGERFVAGRPITIEVEAYDEAFAPVRARTFDVEMIDTETGQRHTITLAAVDPEKQPGYFKGDIDETVTAHQGRYRLTAMVDDPNADQIVAAKEIVIELPQAESLNKEAGEATMRLIGSRSIAAGSNEAFLPLRQIDKLAEWIPPGRKRSILELPRELWDTRLALLLIVALLTAEWILRKKHNLA</sequence>
<dbReference type="Gene3D" id="3.40.50.880">
    <property type="match status" value="1"/>
</dbReference>
<organism evidence="3">
    <name type="scientific">marine sediment metagenome</name>
    <dbReference type="NCBI Taxonomy" id="412755"/>
    <lineage>
        <taxon>unclassified sequences</taxon>
        <taxon>metagenomes</taxon>
        <taxon>ecological metagenomes</taxon>
    </lineage>
</organism>
<feature type="transmembrane region" description="Helical" evidence="1">
    <location>
        <begin position="65"/>
        <end position="87"/>
    </location>
</feature>
<comment type="caution">
    <text evidence="3">The sequence shown here is derived from an EMBL/GenBank/DDBJ whole genome shotgun (WGS) entry which is preliminary data.</text>
</comment>
<dbReference type="SUPFAM" id="SSF52317">
    <property type="entry name" value="Class I glutamine amidotransferase-like"/>
    <property type="match status" value="1"/>
</dbReference>
<dbReference type="PROSITE" id="PS50234">
    <property type="entry name" value="VWFA"/>
    <property type="match status" value="1"/>
</dbReference>
<feature type="domain" description="VWFA" evidence="2">
    <location>
        <begin position="99"/>
        <end position="323"/>
    </location>
</feature>
<dbReference type="InterPro" id="IPR002035">
    <property type="entry name" value="VWF_A"/>
</dbReference>
<accession>A0A0F9X4B8</accession>
<dbReference type="CDD" id="cd00198">
    <property type="entry name" value="vWFA"/>
    <property type="match status" value="1"/>
</dbReference>
<dbReference type="InterPro" id="IPR029062">
    <property type="entry name" value="Class_I_gatase-like"/>
</dbReference>
<name>A0A0F9X4B8_9ZZZZ</name>
<evidence type="ECO:0000259" key="2">
    <source>
        <dbReference type="PROSITE" id="PS50234"/>
    </source>
</evidence>
<keyword evidence="1" id="KW-0472">Membrane</keyword>
<dbReference type="PANTHER" id="PTHR37947">
    <property type="entry name" value="BLL2462 PROTEIN"/>
    <property type="match status" value="1"/>
</dbReference>
<keyword evidence="1" id="KW-1133">Transmembrane helix</keyword>
<reference evidence="3" key="1">
    <citation type="journal article" date="2015" name="Nature">
        <title>Complex archaea that bridge the gap between prokaryotes and eukaryotes.</title>
        <authorList>
            <person name="Spang A."/>
            <person name="Saw J.H."/>
            <person name="Jorgensen S.L."/>
            <person name="Zaremba-Niedzwiedzka K."/>
            <person name="Martijn J."/>
            <person name="Lind A.E."/>
            <person name="van Eijk R."/>
            <person name="Schleper C."/>
            <person name="Guy L."/>
            <person name="Ettema T.J."/>
        </authorList>
    </citation>
    <scope>NUCLEOTIDE SEQUENCE</scope>
</reference>
<dbReference type="SUPFAM" id="SSF53300">
    <property type="entry name" value="vWA-like"/>
    <property type="match status" value="1"/>
</dbReference>
<gene>
    <name evidence="3" type="ORF">LCGC14_0269020</name>
</gene>
<dbReference type="AlphaFoldDB" id="A0A0F9X4B8"/>
<feature type="transmembrane region" description="Helical" evidence="1">
    <location>
        <begin position="33"/>
        <end position="53"/>
    </location>
</feature>
<protein>
    <recommendedName>
        <fullName evidence="2">VWFA domain-containing protein</fullName>
    </recommendedName>
</protein>